<sequence>MGSVCLEKLVPQITPPKVPASEEALGVPPAVLENLVLKHLSAYPKCDLVELTSRLCVVSHIVENALAQLRRRSWVEVYQPVSDQTHHSYSNVRYGLTELGMAEAELAFRKDAYIGPVPVSLEEYWTVVEAQDIRKYPIERKDVERALQDVYGAERLIPILGPAINSGRALLLYGHAGTGKSYVAARVLNAMNTSVFIPYAVYADGNIIKVYSEHHHRRLDDNHARLSVKLERHYDKRWVLCERPNIQVGGELTMEMLEVNHSEHNRIWIAPLQMMANNGILVIDDLGRQPMPVDAILNRWIVPMEYFFDHLALPNGQQITVPFMLTLAFSSNLPPSSIADPAFLRRLGYKVEFRPLEHSDYVALLNETAKLKQLSLEDGIIDTLMGLHSESGKAFYPCLPKDLLGISRDILLFEGGGSEVHANILRRAWELYFTVDE</sequence>
<dbReference type="InterPro" id="IPR003593">
    <property type="entry name" value="AAA+_ATPase"/>
</dbReference>
<evidence type="ECO:0000313" key="2">
    <source>
        <dbReference type="EMBL" id="BBL89702.1"/>
    </source>
</evidence>
<dbReference type="SUPFAM" id="SSF52540">
    <property type="entry name" value="P-loop containing nucleoside triphosphate hydrolases"/>
    <property type="match status" value="1"/>
</dbReference>
<dbReference type="Gene3D" id="3.40.50.300">
    <property type="entry name" value="P-loop containing nucleotide triphosphate hydrolases"/>
    <property type="match status" value="1"/>
</dbReference>
<dbReference type="Proteomes" id="UP000315115">
    <property type="component" value="Chromosome 1"/>
</dbReference>
<proteinExistence type="predicted"/>
<dbReference type="SMART" id="SM00382">
    <property type="entry name" value="AAA"/>
    <property type="match status" value="1"/>
</dbReference>
<gene>
    <name evidence="2" type="ORF">VroAM7_23550</name>
</gene>
<dbReference type="InterPro" id="IPR027417">
    <property type="entry name" value="P-loop_NTPase"/>
</dbReference>
<name>A0A510I7J6_9VIBR</name>
<evidence type="ECO:0000313" key="3">
    <source>
        <dbReference type="Proteomes" id="UP000315115"/>
    </source>
</evidence>
<accession>A0A510I7J6</accession>
<dbReference type="EMBL" id="AP019798">
    <property type="protein sequence ID" value="BBL89702.1"/>
    <property type="molecule type" value="Genomic_DNA"/>
</dbReference>
<reference evidence="3" key="1">
    <citation type="submission" date="2019-07" db="EMBL/GenBank/DDBJ databases">
        <title>Complete Genome Sequences of Vibrion rotiferianus strain AM7.</title>
        <authorList>
            <person name="Miyazaki K."/>
            <person name="Wiseschart A."/>
            <person name="Pootanakit K."/>
            <person name="Ishimori K."/>
            <person name="Kitahara K."/>
        </authorList>
    </citation>
    <scope>NUCLEOTIDE SEQUENCE [LARGE SCALE GENOMIC DNA]</scope>
    <source>
        <strain evidence="3">AM7</strain>
    </source>
</reference>
<organism evidence="2 3">
    <name type="scientific">Vibrio rotiferianus</name>
    <dbReference type="NCBI Taxonomy" id="190895"/>
    <lineage>
        <taxon>Bacteria</taxon>
        <taxon>Pseudomonadati</taxon>
        <taxon>Pseudomonadota</taxon>
        <taxon>Gammaproteobacteria</taxon>
        <taxon>Vibrionales</taxon>
        <taxon>Vibrionaceae</taxon>
        <taxon>Vibrio</taxon>
    </lineage>
</organism>
<protein>
    <recommendedName>
        <fullName evidence="1">AAA+ ATPase domain-containing protein</fullName>
    </recommendedName>
</protein>
<evidence type="ECO:0000259" key="1">
    <source>
        <dbReference type="SMART" id="SM00382"/>
    </source>
</evidence>
<dbReference type="AlphaFoldDB" id="A0A510I7J6"/>
<feature type="domain" description="AAA+ ATPase" evidence="1">
    <location>
        <begin position="166"/>
        <end position="357"/>
    </location>
</feature>
<dbReference type="RefSeq" id="WP_143692886.1">
    <property type="nucleotide sequence ID" value="NZ_AP019798.1"/>
</dbReference>